<dbReference type="Proteomes" id="UP000295718">
    <property type="component" value="Unassembled WGS sequence"/>
</dbReference>
<dbReference type="GO" id="GO:0043041">
    <property type="term" value="P:amino acid activation for nonribosomal peptide biosynthetic process"/>
    <property type="evidence" value="ECO:0007669"/>
    <property type="project" value="TreeGrafter"/>
</dbReference>
<sequence length="497" mass="57591">MTLQAMLYKSYQNNNDKDAIITDENLISYNELFKKAYLISSYISKAMNFKKKIIPLLFTSSEYYIYGILGILYSKNIFMPLDITHPIDKLRDCLTSLECDFLIVDKKVSPHIIDAIKEINIQFIFIEDILSNREPASIVYNLQDYKEEDDIYIYFTSGSTGKPKAILGVNRSLLHFVKWEINEFNVNNTDTFAQMTSPAFDPYLRDVFTPLCSGAKIQLVNRNIILVPRLFGKFLHNSQITYLHTTPSILRSLMNFTFNKDYFEKLRYMLIAGEVLPPDIVKAWYSNYGNHTILVNLYGPTETTLAKVFARIPDNFSDEIVPVGKPINDTNIYVMNDGADTFTKYNKEDVGEIYIETEYMTHGYYNDSNHTSFKTNNQKKCYATGDLGYIKGGNLYLVGRKDEQKKIGGVRVDLNEIKSFILKYKEHKIEDCIVLYESNLLISFYIASNTIDLKDIRKFLETRLLPIHIPHRFIKVNQFPMSINGKLDKKKLIEEML</sequence>
<comment type="caution">
    <text evidence="3">The sequence shown here is derived from an EMBL/GenBank/DDBJ whole genome shotgun (WGS) entry which is preliminary data.</text>
</comment>
<keyword evidence="1" id="KW-1133">Transmembrane helix</keyword>
<dbReference type="GO" id="GO:0005737">
    <property type="term" value="C:cytoplasm"/>
    <property type="evidence" value="ECO:0007669"/>
    <property type="project" value="TreeGrafter"/>
</dbReference>
<organism evidence="3 4">
    <name type="scientific">Kineothrix alysoides</name>
    <dbReference type="NCBI Taxonomy" id="1469948"/>
    <lineage>
        <taxon>Bacteria</taxon>
        <taxon>Bacillati</taxon>
        <taxon>Bacillota</taxon>
        <taxon>Clostridia</taxon>
        <taxon>Lachnospirales</taxon>
        <taxon>Lachnospiraceae</taxon>
        <taxon>Kineothrix</taxon>
    </lineage>
</organism>
<evidence type="ECO:0000256" key="1">
    <source>
        <dbReference type="SAM" id="Phobius"/>
    </source>
</evidence>
<dbReference type="OrthoDB" id="9778383at2"/>
<dbReference type="PANTHER" id="PTHR45527">
    <property type="entry name" value="NONRIBOSOMAL PEPTIDE SYNTHETASE"/>
    <property type="match status" value="1"/>
</dbReference>
<dbReference type="GO" id="GO:0044550">
    <property type="term" value="P:secondary metabolite biosynthetic process"/>
    <property type="evidence" value="ECO:0007669"/>
    <property type="project" value="TreeGrafter"/>
</dbReference>
<reference evidence="3 4" key="1">
    <citation type="submission" date="2019-03" db="EMBL/GenBank/DDBJ databases">
        <title>Genomic Encyclopedia of Type Strains, Phase IV (KMG-IV): sequencing the most valuable type-strain genomes for metagenomic binning, comparative biology and taxonomic classification.</title>
        <authorList>
            <person name="Goeker M."/>
        </authorList>
    </citation>
    <scope>NUCLEOTIDE SEQUENCE [LARGE SCALE GENOMIC DNA]</scope>
    <source>
        <strain evidence="3 4">DSM 100556</strain>
    </source>
</reference>
<dbReference type="InterPro" id="IPR045851">
    <property type="entry name" value="AMP-bd_C_sf"/>
</dbReference>
<keyword evidence="4" id="KW-1185">Reference proteome</keyword>
<dbReference type="Pfam" id="PF00501">
    <property type="entry name" value="AMP-binding"/>
    <property type="match status" value="1"/>
</dbReference>
<feature type="transmembrane region" description="Helical" evidence="1">
    <location>
        <begin position="53"/>
        <end position="73"/>
    </location>
</feature>
<dbReference type="GO" id="GO:0031177">
    <property type="term" value="F:phosphopantetheine binding"/>
    <property type="evidence" value="ECO:0007669"/>
    <property type="project" value="TreeGrafter"/>
</dbReference>
<dbReference type="STRING" id="1469948.GCA_000732725_00576"/>
<dbReference type="InterPro" id="IPR020845">
    <property type="entry name" value="AMP-binding_CS"/>
</dbReference>
<feature type="domain" description="AMP-dependent synthetase/ligase" evidence="2">
    <location>
        <begin position="11"/>
        <end position="365"/>
    </location>
</feature>
<dbReference type="RefSeq" id="WP_031389338.1">
    <property type="nucleotide sequence ID" value="NZ_JPNB01000001.1"/>
</dbReference>
<evidence type="ECO:0000313" key="3">
    <source>
        <dbReference type="EMBL" id="TCL56185.1"/>
    </source>
</evidence>
<dbReference type="InterPro" id="IPR042099">
    <property type="entry name" value="ANL_N_sf"/>
</dbReference>
<dbReference type="AlphaFoldDB" id="A0A4R1QUK0"/>
<dbReference type="PROSITE" id="PS00455">
    <property type="entry name" value="AMP_BINDING"/>
    <property type="match status" value="1"/>
</dbReference>
<evidence type="ECO:0000313" key="4">
    <source>
        <dbReference type="Proteomes" id="UP000295718"/>
    </source>
</evidence>
<gene>
    <name evidence="3" type="ORF">EDD76_11212</name>
</gene>
<evidence type="ECO:0000259" key="2">
    <source>
        <dbReference type="Pfam" id="PF00501"/>
    </source>
</evidence>
<dbReference type="PANTHER" id="PTHR45527:SF1">
    <property type="entry name" value="FATTY ACID SYNTHASE"/>
    <property type="match status" value="1"/>
</dbReference>
<accession>A0A4R1QUK0</accession>
<protein>
    <submittedName>
        <fullName evidence="3">Amino acid adenylation domain-containing protein</fullName>
    </submittedName>
</protein>
<dbReference type="EMBL" id="SLUO01000012">
    <property type="protein sequence ID" value="TCL56185.1"/>
    <property type="molecule type" value="Genomic_DNA"/>
</dbReference>
<dbReference type="SUPFAM" id="SSF56801">
    <property type="entry name" value="Acetyl-CoA synthetase-like"/>
    <property type="match status" value="1"/>
</dbReference>
<dbReference type="Gene3D" id="3.30.300.30">
    <property type="match status" value="1"/>
</dbReference>
<dbReference type="InterPro" id="IPR000873">
    <property type="entry name" value="AMP-dep_synth/lig_dom"/>
</dbReference>
<proteinExistence type="predicted"/>
<keyword evidence="1" id="KW-0472">Membrane</keyword>
<dbReference type="Gene3D" id="3.40.50.12780">
    <property type="entry name" value="N-terminal domain of ligase-like"/>
    <property type="match status" value="1"/>
</dbReference>
<name>A0A4R1QUK0_9FIRM</name>
<keyword evidence="1" id="KW-0812">Transmembrane</keyword>